<dbReference type="SUPFAM" id="SSF51905">
    <property type="entry name" value="FAD/NAD(P)-binding domain"/>
    <property type="match status" value="1"/>
</dbReference>
<dbReference type="EMBL" id="CP103300">
    <property type="protein sequence ID" value="UYM18285.1"/>
    <property type="molecule type" value="Genomic_DNA"/>
</dbReference>
<evidence type="ECO:0000256" key="7">
    <source>
        <dbReference type="ARBA" id="ARBA00023033"/>
    </source>
</evidence>
<dbReference type="GO" id="GO:0004497">
    <property type="term" value="F:monooxygenase activity"/>
    <property type="evidence" value="ECO:0007669"/>
    <property type="project" value="UniProtKB-KW"/>
</dbReference>
<keyword evidence="10" id="KW-1185">Reference proteome</keyword>
<dbReference type="InterPro" id="IPR051205">
    <property type="entry name" value="UbiH/COQ6_monooxygenase"/>
</dbReference>
<dbReference type="Gene3D" id="3.50.50.60">
    <property type="entry name" value="FAD/NAD(P)-binding domain"/>
    <property type="match status" value="2"/>
</dbReference>
<keyword evidence="5" id="KW-0274">FAD</keyword>
<comment type="cofactor">
    <cofactor evidence="1">
        <name>FAD</name>
        <dbReference type="ChEBI" id="CHEBI:57692"/>
    </cofactor>
</comment>
<evidence type="ECO:0000313" key="10">
    <source>
        <dbReference type="Proteomes" id="UP001163255"/>
    </source>
</evidence>
<dbReference type="PANTHER" id="PTHR43876:SF10">
    <property type="entry name" value="3-DEMETHOXYUBIQUINOL 3-HYDROXYLASE"/>
    <property type="match status" value="1"/>
</dbReference>
<evidence type="ECO:0000256" key="4">
    <source>
        <dbReference type="ARBA" id="ARBA00022630"/>
    </source>
</evidence>
<keyword evidence="4" id="KW-0285">Flavoprotein</keyword>
<dbReference type="NCBIfam" id="TIGR01988">
    <property type="entry name" value="Ubi-OHases"/>
    <property type="match status" value="1"/>
</dbReference>
<dbReference type="InterPro" id="IPR002938">
    <property type="entry name" value="FAD-bd"/>
</dbReference>
<organism evidence="9 10">
    <name type="scientific">Endozoicomonas euniceicola</name>
    <dbReference type="NCBI Taxonomy" id="1234143"/>
    <lineage>
        <taxon>Bacteria</taxon>
        <taxon>Pseudomonadati</taxon>
        <taxon>Pseudomonadota</taxon>
        <taxon>Gammaproteobacteria</taxon>
        <taxon>Oceanospirillales</taxon>
        <taxon>Endozoicomonadaceae</taxon>
        <taxon>Endozoicomonas</taxon>
    </lineage>
</organism>
<comment type="similarity">
    <text evidence="3">Belongs to the UbiH/COQ6 family.</text>
</comment>
<sequence length="417" mass="46353">MNKKHYDVLVVGGGMVGAALAAALGLHGITVAIFDQKMPEPFLAEALPDIRVSALSQASEALLKKVGAWSRMQSMRMCPYRKMAVWEKLEHSFSQHFNQTLFDAADAHFKQLGFIVENRVTQLGLLEALKDNRSVDLFCPVTIEHMNLSGQQPELVLQDGRAFTGELLVGADGAQSRVREQAGIRLETSEYAQRCFVATVEIAGGQQDITWQAFTPTGPEAFLPLPDINGRSYASVVWYHQPEQVRRLMSLANQHRIDVLINEIVTTFPSELPEIKALHECSYFPLARRHAMNYYTQGVVLVGDAAHTINPLAGQGVNLGFQDVAWLAQHLLDAKKQQRHLGSADVLAGYEKARRKDNQLMMSTMDAFYHTFSNDSLPLKLARNAMLAIAGKNRLAVTQVMKYAMGVSGKKPEWLSY</sequence>
<evidence type="ECO:0000256" key="1">
    <source>
        <dbReference type="ARBA" id="ARBA00001974"/>
    </source>
</evidence>
<keyword evidence="6" id="KW-0560">Oxidoreductase</keyword>
<dbReference type="PANTHER" id="PTHR43876">
    <property type="entry name" value="UBIQUINONE BIOSYNTHESIS MONOOXYGENASE COQ6, MITOCHONDRIAL"/>
    <property type="match status" value="1"/>
</dbReference>
<evidence type="ECO:0000256" key="6">
    <source>
        <dbReference type="ARBA" id="ARBA00023002"/>
    </source>
</evidence>
<dbReference type="InterPro" id="IPR036188">
    <property type="entry name" value="FAD/NAD-bd_sf"/>
</dbReference>
<comment type="pathway">
    <text evidence="2">Cofactor biosynthesis; ubiquinone biosynthesis.</text>
</comment>
<dbReference type="PRINTS" id="PR00420">
    <property type="entry name" value="RNGMNOXGNASE"/>
</dbReference>
<accession>A0ABY6H026</accession>
<evidence type="ECO:0000259" key="8">
    <source>
        <dbReference type="Pfam" id="PF01494"/>
    </source>
</evidence>
<protein>
    <submittedName>
        <fullName evidence="9">FAD-dependent monooxygenase</fullName>
    </submittedName>
</protein>
<proteinExistence type="inferred from homology"/>
<dbReference type="Proteomes" id="UP001163255">
    <property type="component" value="Chromosome"/>
</dbReference>
<feature type="domain" description="FAD-binding" evidence="8">
    <location>
        <begin position="6"/>
        <end position="358"/>
    </location>
</feature>
<evidence type="ECO:0000256" key="2">
    <source>
        <dbReference type="ARBA" id="ARBA00004749"/>
    </source>
</evidence>
<dbReference type="Pfam" id="PF01494">
    <property type="entry name" value="FAD_binding_3"/>
    <property type="match status" value="1"/>
</dbReference>
<gene>
    <name evidence="9" type="ORF">NX720_10380</name>
</gene>
<keyword evidence="7 9" id="KW-0503">Monooxygenase</keyword>
<evidence type="ECO:0000256" key="3">
    <source>
        <dbReference type="ARBA" id="ARBA00005349"/>
    </source>
</evidence>
<reference evidence="9" key="1">
    <citation type="submission" date="2022-10" db="EMBL/GenBank/DDBJ databases">
        <title>Completed Genome Sequence of two octocoral isolated bacterium, Endozoicomonas euniceicola EF212T and Endozoicomonas gorgoniicola PS125T.</title>
        <authorList>
            <person name="Chiou Y.-J."/>
            <person name="Chen Y.-H."/>
        </authorList>
    </citation>
    <scope>NUCLEOTIDE SEQUENCE</scope>
    <source>
        <strain evidence="9">EF212</strain>
    </source>
</reference>
<dbReference type="InterPro" id="IPR010971">
    <property type="entry name" value="UbiH/COQ6"/>
</dbReference>
<evidence type="ECO:0000256" key="5">
    <source>
        <dbReference type="ARBA" id="ARBA00022827"/>
    </source>
</evidence>
<evidence type="ECO:0000313" key="9">
    <source>
        <dbReference type="EMBL" id="UYM18285.1"/>
    </source>
</evidence>
<name>A0ABY6H026_9GAMM</name>
<dbReference type="RefSeq" id="WP_262601038.1">
    <property type="nucleotide sequence ID" value="NZ_CP103300.1"/>
</dbReference>